<dbReference type="STRING" id="1123282.SAMN02745823_00215"/>
<dbReference type="SUPFAM" id="SSF48019">
    <property type="entry name" value="post-AAA+ oligomerization domain-like"/>
    <property type="match status" value="1"/>
</dbReference>
<feature type="domain" description="DNA polymerase III delta N-terminal" evidence="9">
    <location>
        <begin position="27"/>
        <end position="147"/>
    </location>
</feature>
<gene>
    <name evidence="11" type="ORF">SAMN02745823_00215</name>
</gene>
<dbReference type="RefSeq" id="WP_073075789.1">
    <property type="nucleotide sequence ID" value="NZ_FQXV01000001.1"/>
</dbReference>
<evidence type="ECO:0000313" key="12">
    <source>
        <dbReference type="Proteomes" id="UP000183995"/>
    </source>
</evidence>
<dbReference type="GO" id="GO:0003677">
    <property type="term" value="F:DNA binding"/>
    <property type="evidence" value="ECO:0007669"/>
    <property type="project" value="InterPro"/>
</dbReference>
<name>A0A1M5TT23_9FIRM</name>
<dbReference type="InterPro" id="IPR027417">
    <property type="entry name" value="P-loop_NTPase"/>
</dbReference>
<dbReference type="NCBIfam" id="TIGR01128">
    <property type="entry name" value="holA"/>
    <property type="match status" value="1"/>
</dbReference>
<evidence type="ECO:0000256" key="6">
    <source>
        <dbReference type="ARBA" id="ARBA00022932"/>
    </source>
</evidence>
<evidence type="ECO:0000256" key="1">
    <source>
        <dbReference type="ARBA" id="ARBA00012417"/>
    </source>
</evidence>
<dbReference type="Pfam" id="PF06144">
    <property type="entry name" value="DNA_pol3_delta"/>
    <property type="match status" value="1"/>
</dbReference>
<dbReference type="GO" id="GO:0003887">
    <property type="term" value="F:DNA-directed DNA polymerase activity"/>
    <property type="evidence" value="ECO:0007669"/>
    <property type="project" value="UniProtKB-KW"/>
</dbReference>
<evidence type="ECO:0000256" key="5">
    <source>
        <dbReference type="ARBA" id="ARBA00022705"/>
    </source>
</evidence>
<evidence type="ECO:0000259" key="10">
    <source>
        <dbReference type="Pfam" id="PF21694"/>
    </source>
</evidence>
<dbReference type="Gene3D" id="1.20.272.10">
    <property type="match status" value="1"/>
</dbReference>
<evidence type="ECO:0000313" key="11">
    <source>
        <dbReference type="EMBL" id="SHH53726.1"/>
    </source>
</evidence>
<dbReference type="InterPro" id="IPR005790">
    <property type="entry name" value="DNA_polIII_delta"/>
</dbReference>
<keyword evidence="4" id="KW-0548">Nucleotidyltransferase</keyword>
<evidence type="ECO:0000256" key="4">
    <source>
        <dbReference type="ARBA" id="ARBA00022695"/>
    </source>
</evidence>
<keyword evidence="5" id="KW-0235">DNA replication</keyword>
<dbReference type="Gene3D" id="3.40.50.300">
    <property type="entry name" value="P-loop containing nucleotide triphosphate hydrolases"/>
    <property type="match status" value="1"/>
</dbReference>
<dbReference type="InterPro" id="IPR010372">
    <property type="entry name" value="DNA_pol3_delta_N"/>
</dbReference>
<dbReference type="AlphaFoldDB" id="A0A1M5TT23"/>
<sequence length="348" mass="39137">MAPRKNDNLEFEALKTAVAAGQPDRLYVFHGEERYLLENYLEQIRKCLTGTFSEFNYRRYEGQGLTADTLAAACDTLPAFAERTLIEVHDFDLFKGGEDAKQKLIALLSDLPDYACLIFVCDTIEWKPDGRQKLAEVIKKNARVVEFPVQEQSKVISWIKKHFASNGRTIDTPTAEHLAVLTGGLMTALNQEIEKVCDYTGERVITRAHLDAVVTPVLDAVVYKLTDHIAAGSFSAAAGVLYELFCMHEPPQLLIYSITLKLRQLLAARLCYERGLGEKDLMKLCAIRFEFQARNLLSSARKTTVPECRRAVLLSAETAHRMITVGDAEARLTELLIQLAENRRRARA</sequence>
<evidence type="ECO:0000256" key="7">
    <source>
        <dbReference type="ARBA" id="ARBA00034754"/>
    </source>
</evidence>
<dbReference type="PANTHER" id="PTHR34388">
    <property type="entry name" value="DNA POLYMERASE III SUBUNIT DELTA"/>
    <property type="match status" value="1"/>
</dbReference>
<feature type="domain" description="DNA polymerase III delta subunit-like C-terminal" evidence="10">
    <location>
        <begin position="222"/>
        <end position="337"/>
    </location>
</feature>
<dbReference type="InterPro" id="IPR048466">
    <property type="entry name" value="DNA_pol3_delta-like_C"/>
</dbReference>
<reference evidence="11 12" key="1">
    <citation type="submission" date="2016-11" db="EMBL/GenBank/DDBJ databases">
        <authorList>
            <person name="Jaros S."/>
            <person name="Januszkiewicz K."/>
            <person name="Wedrychowicz H."/>
        </authorList>
    </citation>
    <scope>NUCLEOTIDE SEQUENCE [LARGE SCALE GENOMIC DNA]</scope>
    <source>
        <strain evidence="11 12">DSM 10068</strain>
    </source>
</reference>
<dbReference type="GO" id="GO:0006261">
    <property type="term" value="P:DNA-templated DNA replication"/>
    <property type="evidence" value="ECO:0007669"/>
    <property type="project" value="TreeGrafter"/>
</dbReference>
<dbReference type="InterPro" id="IPR008921">
    <property type="entry name" value="DNA_pol3_clamp-load_cplx_C"/>
</dbReference>
<dbReference type="Gene3D" id="1.10.8.60">
    <property type="match status" value="1"/>
</dbReference>
<protein>
    <recommendedName>
        <fullName evidence="2">DNA polymerase III subunit delta</fullName>
        <ecNumber evidence="1">2.7.7.7</ecNumber>
    </recommendedName>
</protein>
<keyword evidence="12" id="KW-1185">Reference proteome</keyword>
<dbReference type="Pfam" id="PF21694">
    <property type="entry name" value="DNA_pol3_delta_C"/>
    <property type="match status" value="1"/>
</dbReference>
<dbReference type="EMBL" id="FQXV01000001">
    <property type="protein sequence ID" value="SHH53726.1"/>
    <property type="molecule type" value="Genomic_DNA"/>
</dbReference>
<comment type="similarity">
    <text evidence="7">Belongs to the DNA polymerase HolA subunit family.</text>
</comment>
<dbReference type="EC" id="2.7.7.7" evidence="1"/>
<dbReference type="Proteomes" id="UP000183995">
    <property type="component" value="Unassembled WGS sequence"/>
</dbReference>
<evidence type="ECO:0000256" key="8">
    <source>
        <dbReference type="ARBA" id="ARBA00049244"/>
    </source>
</evidence>
<comment type="catalytic activity">
    <reaction evidence="8">
        <text>DNA(n) + a 2'-deoxyribonucleoside 5'-triphosphate = DNA(n+1) + diphosphate</text>
        <dbReference type="Rhea" id="RHEA:22508"/>
        <dbReference type="Rhea" id="RHEA-COMP:17339"/>
        <dbReference type="Rhea" id="RHEA-COMP:17340"/>
        <dbReference type="ChEBI" id="CHEBI:33019"/>
        <dbReference type="ChEBI" id="CHEBI:61560"/>
        <dbReference type="ChEBI" id="CHEBI:173112"/>
        <dbReference type="EC" id="2.7.7.7"/>
    </reaction>
</comment>
<keyword evidence="3" id="KW-0808">Transferase</keyword>
<accession>A0A1M5TT23</accession>
<organism evidence="11 12">
    <name type="scientific">Sporobacter termitidis DSM 10068</name>
    <dbReference type="NCBI Taxonomy" id="1123282"/>
    <lineage>
        <taxon>Bacteria</taxon>
        <taxon>Bacillati</taxon>
        <taxon>Bacillota</taxon>
        <taxon>Clostridia</taxon>
        <taxon>Eubacteriales</taxon>
        <taxon>Oscillospiraceae</taxon>
        <taxon>Sporobacter</taxon>
    </lineage>
</organism>
<proteinExistence type="inferred from homology"/>
<dbReference type="GO" id="GO:0009360">
    <property type="term" value="C:DNA polymerase III complex"/>
    <property type="evidence" value="ECO:0007669"/>
    <property type="project" value="InterPro"/>
</dbReference>
<evidence type="ECO:0000259" key="9">
    <source>
        <dbReference type="Pfam" id="PF06144"/>
    </source>
</evidence>
<dbReference type="SUPFAM" id="SSF52540">
    <property type="entry name" value="P-loop containing nucleoside triphosphate hydrolases"/>
    <property type="match status" value="1"/>
</dbReference>
<dbReference type="OrthoDB" id="9775929at2"/>
<evidence type="ECO:0000256" key="3">
    <source>
        <dbReference type="ARBA" id="ARBA00022679"/>
    </source>
</evidence>
<keyword evidence="6" id="KW-0239">DNA-directed DNA polymerase</keyword>
<evidence type="ECO:0000256" key="2">
    <source>
        <dbReference type="ARBA" id="ARBA00017703"/>
    </source>
</evidence>
<dbReference type="PANTHER" id="PTHR34388:SF1">
    <property type="entry name" value="DNA POLYMERASE III SUBUNIT DELTA"/>
    <property type="match status" value="1"/>
</dbReference>